<feature type="region of interest" description="Disordered" evidence="5">
    <location>
        <begin position="403"/>
        <end position="430"/>
    </location>
</feature>
<dbReference type="GO" id="GO:0016758">
    <property type="term" value="F:hexosyltransferase activity"/>
    <property type="evidence" value="ECO:0007669"/>
    <property type="project" value="InterPro"/>
</dbReference>
<dbReference type="PANTHER" id="PTHR43025">
    <property type="entry name" value="MONOGALACTOSYLDIACYLGLYCEROL SYNTHASE"/>
    <property type="match status" value="1"/>
</dbReference>
<evidence type="ECO:0000256" key="3">
    <source>
        <dbReference type="ARBA" id="ARBA00022676"/>
    </source>
</evidence>
<protein>
    <submittedName>
        <fullName evidence="8">Glycosyltransferase</fullName>
    </submittedName>
</protein>
<sequence>MPRWTTVGMIGLLSISLVRRRRRRRLRIPEHPHSHRPLPSESWRVLILSASVGGGHNAAAAVIQNDLLQAGHRACIVDGLALASPRVNRYFQWAYPWQLQRIPWLYDWQIRLSNGRRVAHAVRWLCAALWSERLLDLIGIVRPDLIVSTYPLMTAVLGRLRAQGRVQCPCAAVVTDYGVHRLWTAPGVDLHLVVSGESARQVVDADGRVEIMQPPVNPAYRVLRDREAARARLDLPRRDFIALVVGGAWGIGDLEEIAADVAASGVYTVIVCGRNAALASRLALRFAGIDTVRVLGWTDELPWYMAAADCLVQSAGGLTCLEAVTARLPIVLYRPIAGHGRLNAETMARAGAAHWARSAEELRALLRAAAEGTVRLQPPEVQTGVPASVALLSLLPAGAPRSPIAGNAGAQEQSNEKVEVERLVSTGSAG</sequence>
<evidence type="ECO:0000259" key="7">
    <source>
        <dbReference type="Pfam" id="PF06925"/>
    </source>
</evidence>
<dbReference type="Gene3D" id="3.40.50.2000">
    <property type="entry name" value="Glycogen Phosphorylase B"/>
    <property type="match status" value="1"/>
</dbReference>
<dbReference type="AlphaFoldDB" id="A0A831X861"/>
<dbReference type="InterPro" id="IPR009695">
    <property type="entry name" value="Diacylglyc_glucosyltr_N"/>
</dbReference>
<evidence type="ECO:0000256" key="2">
    <source>
        <dbReference type="ARBA" id="ARBA00006962"/>
    </source>
</evidence>
<dbReference type="EMBL" id="DSIY01000139">
    <property type="protein sequence ID" value="HEG90910.1"/>
    <property type="molecule type" value="Genomic_DNA"/>
</dbReference>
<organism evidence="8">
    <name type="scientific">Thermorudis peleae</name>
    <dbReference type="NCBI Taxonomy" id="1382356"/>
    <lineage>
        <taxon>Bacteria</taxon>
        <taxon>Pseudomonadati</taxon>
        <taxon>Thermomicrobiota</taxon>
        <taxon>Thermomicrobia</taxon>
        <taxon>Thermomicrobia incertae sedis</taxon>
        <taxon>Thermorudis</taxon>
    </lineage>
</organism>
<comment type="subcellular location">
    <subcellularLocation>
        <location evidence="1">Membrane</location>
    </subcellularLocation>
</comment>
<reference evidence="8" key="1">
    <citation type="journal article" date="2020" name="mSystems">
        <title>Genome- and Community-Level Interaction Insights into Carbon Utilization and Element Cycling Functions of Hydrothermarchaeota in Hydrothermal Sediment.</title>
        <authorList>
            <person name="Zhou Z."/>
            <person name="Liu Y."/>
            <person name="Xu W."/>
            <person name="Pan J."/>
            <person name="Luo Z.H."/>
            <person name="Li M."/>
        </authorList>
    </citation>
    <scope>NUCLEOTIDE SEQUENCE [LARGE SCALE GENOMIC DNA]</scope>
    <source>
        <strain evidence="8">SpSt-210</strain>
    </source>
</reference>
<dbReference type="InterPro" id="IPR050519">
    <property type="entry name" value="Glycosyltransf_28_UgtP"/>
</dbReference>
<evidence type="ECO:0000259" key="6">
    <source>
        <dbReference type="Pfam" id="PF04101"/>
    </source>
</evidence>
<evidence type="ECO:0000313" key="8">
    <source>
        <dbReference type="EMBL" id="HEG90910.1"/>
    </source>
</evidence>
<feature type="domain" description="Diacylglycerol glucosyltransferase N-terminal" evidence="7">
    <location>
        <begin position="56"/>
        <end position="204"/>
    </location>
</feature>
<dbReference type="GO" id="GO:0016020">
    <property type="term" value="C:membrane"/>
    <property type="evidence" value="ECO:0007669"/>
    <property type="project" value="UniProtKB-SubCell"/>
</dbReference>
<name>A0A831X861_9BACT</name>
<dbReference type="PANTHER" id="PTHR43025:SF3">
    <property type="entry name" value="MONOGALACTOSYLDIACYLGLYCEROL SYNTHASE 1, CHLOROPLASTIC"/>
    <property type="match status" value="1"/>
</dbReference>
<evidence type="ECO:0000256" key="5">
    <source>
        <dbReference type="SAM" id="MobiDB-lite"/>
    </source>
</evidence>
<dbReference type="GO" id="GO:0009247">
    <property type="term" value="P:glycolipid biosynthetic process"/>
    <property type="evidence" value="ECO:0007669"/>
    <property type="project" value="InterPro"/>
</dbReference>
<dbReference type="InterPro" id="IPR007235">
    <property type="entry name" value="Glyco_trans_28_C"/>
</dbReference>
<feature type="domain" description="Glycosyl transferase family 28 C-terminal" evidence="6">
    <location>
        <begin position="243"/>
        <end position="361"/>
    </location>
</feature>
<evidence type="ECO:0000256" key="1">
    <source>
        <dbReference type="ARBA" id="ARBA00004370"/>
    </source>
</evidence>
<evidence type="ECO:0000256" key="4">
    <source>
        <dbReference type="ARBA" id="ARBA00022679"/>
    </source>
</evidence>
<accession>A0A831X861</accession>
<comment type="caution">
    <text evidence="8">The sequence shown here is derived from an EMBL/GenBank/DDBJ whole genome shotgun (WGS) entry which is preliminary data.</text>
</comment>
<dbReference type="Pfam" id="PF04101">
    <property type="entry name" value="Glyco_tran_28_C"/>
    <property type="match status" value="1"/>
</dbReference>
<gene>
    <name evidence="8" type="ORF">ENP34_05665</name>
</gene>
<comment type="similarity">
    <text evidence="2">Belongs to the glycosyltransferase 28 family.</text>
</comment>
<dbReference type="Pfam" id="PF06925">
    <property type="entry name" value="MGDG_synth"/>
    <property type="match status" value="1"/>
</dbReference>
<dbReference type="SUPFAM" id="SSF53756">
    <property type="entry name" value="UDP-Glycosyltransferase/glycogen phosphorylase"/>
    <property type="match status" value="1"/>
</dbReference>
<keyword evidence="3" id="KW-0328">Glycosyltransferase</keyword>
<keyword evidence="4 8" id="KW-0808">Transferase</keyword>
<proteinExistence type="inferred from homology"/>